<accession>A0A811XXQ1</accession>
<gene>
    <name evidence="2" type="ORF">NYPRO_LOCUS3065</name>
</gene>
<organism evidence="2 3">
    <name type="scientific">Nyctereutes procyonoides</name>
    <name type="common">Raccoon dog</name>
    <name type="synonym">Canis procyonoides</name>
    <dbReference type="NCBI Taxonomy" id="34880"/>
    <lineage>
        <taxon>Eukaryota</taxon>
        <taxon>Metazoa</taxon>
        <taxon>Chordata</taxon>
        <taxon>Craniata</taxon>
        <taxon>Vertebrata</taxon>
        <taxon>Euteleostomi</taxon>
        <taxon>Mammalia</taxon>
        <taxon>Eutheria</taxon>
        <taxon>Laurasiatheria</taxon>
        <taxon>Carnivora</taxon>
        <taxon>Caniformia</taxon>
        <taxon>Canidae</taxon>
        <taxon>Nyctereutes</taxon>
    </lineage>
</organism>
<dbReference type="AlphaFoldDB" id="A0A811XXQ1"/>
<evidence type="ECO:0000256" key="1">
    <source>
        <dbReference type="SAM" id="MobiDB-lite"/>
    </source>
</evidence>
<reference evidence="2" key="1">
    <citation type="submission" date="2020-12" db="EMBL/GenBank/DDBJ databases">
        <authorList>
            <consortium name="Molecular Ecology Group"/>
        </authorList>
    </citation>
    <scope>NUCLEOTIDE SEQUENCE</scope>
    <source>
        <strain evidence="2">TBG_1078</strain>
    </source>
</reference>
<proteinExistence type="predicted"/>
<feature type="region of interest" description="Disordered" evidence="1">
    <location>
        <begin position="1"/>
        <end position="34"/>
    </location>
</feature>
<evidence type="ECO:0000313" key="2">
    <source>
        <dbReference type="EMBL" id="CAD7670270.1"/>
    </source>
</evidence>
<comment type="caution">
    <text evidence="2">The sequence shown here is derived from an EMBL/GenBank/DDBJ whole genome shotgun (WGS) entry which is preliminary data.</text>
</comment>
<name>A0A811XXQ1_NYCPR</name>
<feature type="region of interest" description="Disordered" evidence="1">
    <location>
        <begin position="50"/>
        <end position="115"/>
    </location>
</feature>
<dbReference type="EMBL" id="CAJHUB010000655">
    <property type="protein sequence ID" value="CAD7670270.1"/>
    <property type="molecule type" value="Genomic_DNA"/>
</dbReference>
<keyword evidence="3" id="KW-1185">Reference proteome</keyword>
<sequence>MEARPAGVWRRREAGSGRAPKVAEKTAAAAGPEERWRRCSFWKVTPAQTRRYPGLNRGGPCTRSRPPGRPAPSSAFRGSAWCPGPFLAPSPGAPTTRRRRALSHREPGRAWSSSRRRWEGQLLAEAILACMAGFPRKREEY</sequence>
<dbReference type="Proteomes" id="UP000645828">
    <property type="component" value="Unassembled WGS sequence"/>
</dbReference>
<evidence type="ECO:0000313" key="3">
    <source>
        <dbReference type="Proteomes" id="UP000645828"/>
    </source>
</evidence>
<protein>
    <submittedName>
        <fullName evidence="2">(raccoon dog) hypothetical protein</fullName>
    </submittedName>
</protein>